<evidence type="ECO:0000313" key="1">
    <source>
        <dbReference type="EMBL" id="KAK9146755.1"/>
    </source>
</evidence>
<dbReference type="Proteomes" id="UP001417504">
    <property type="component" value="Unassembled WGS sequence"/>
</dbReference>
<protein>
    <submittedName>
        <fullName evidence="1">Uncharacterized protein</fullName>
    </submittedName>
</protein>
<accession>A0AAP0PM61</accession>
<dbReference type="AlphaFoldDB" id="A0AAP0PM61"/>
<name>A0AAP0PM61_9MAGN</name>
<gene>
    <name evidence="1" type="ORF">Sjap_006658</name>
</gene>
<organism evidence="1 2">
    <name type="scientific">Stephania japonica</name>
    <dbReference type="NCBI Taxonomy" id="461633"/>
    <lineage>
        <taxon>Eukaryota</taxon>
        <taxon>Viridiplantae</taxon>
        <taxon>Streptophyta</taxon>
        <taxon>Embryophyta</taxon>
        <taxon>Tracheophyta</taxon>
        <taxon>Spermatophyta</taxon>
        <taxon>Magnoliopsida</taxon>
        <taxon>Ranunculales</taxon>
        <taxon>Menispermaceae</taxon>
        <taxon>Menispermoideae</taxon>
        <taxon>Cissampelideae</taxon>
        <taxon>Stephania</taxon>
    </lineage>
</organism>
<reference evidence="1 2" key="1">
    <citation type="submission" date="2024-01" db="EMBL/GenBank/DDBJ databases">
        <title>Genome assemblies of Stephania.</title>
        <authorList>
            <person name="Yang L."/>
        </authorList>
    </citation>
    <scope>NUCLEOTIDE SEQUENCE [LARGE SCALE GENOMIC DNA]</scope>
    <source>
        <strain evidence="1">QJT</strain>
        <tissue evidence="1">Leaf</tissue>
    </source>
</reference>
<keyword evidence="2" id="KW-1185">Reference proteome</keyword>
<proteinExistence type="predicted"/>
<sequence length="235" mass="25690">MIQTCPMLGKAREDVGLALPTRVRVDKAIDDNIEQSMELRYIKILCQGFTAPSPLRLLCLRISAICYLIARAEAESAQIQSRLCVQAPVLEGERRSGGGSSAVRRRILNCAAQVFELGPVESICVDEGSNGGENEKMHTDVLGKMLDSSVSIQPLVKSIQELASAAKLVEAEIKVRLVIVADKNLMLKYLESALHAFQGQFGAAFCNKLHCHVVDVKNRLKPLDLLLQVSVPVIL</sequence>
<comment type="caution">
    <text evidence="1">The sequence shown here is derived from an EMBL/GenBank/DDBJ whole genome shotgun (WGS) entry which is preliminary data.</text>
</comment>
<evidence type="ECO:0000313" key="2">
    <source>
        <dbReference type="Proteomes" id="UP001417504"/>
    </source>
</evidence>
<dbReference type="EMBL" id="JBBNAE010000002">
    <property type="protein sequence ID" value="KAK9146755.1"/>
    <property type="molecule type" value="Genomic_DNA"/>
</dbReference>